<protein>
    <submittedName>
        <fullName evidence="1">Uncharacterized protein</fullName>
    </submittedName>
</protein>
<keyword evidence="2" id="KW-1185">Reference proteome</keyword>
<accession>A0A0N7MY69</accession>
<name>A0A0N7MY69_9BACT</name>
<proteinExistence type="predicted"/>
<dbReference type="Proteomes" id="UP000199197">
    <property type="component" value="Unassembled WGS sequence"/>
</dbReference>
<dbReference type="OrthoDB" id="9868624at2"/>
<evidence type="ECO:0000313" key="1">
    <source>
        <dbReference type="EMBL" id="CUT03411.1"/>
    </source>
</evidence>
<organism evidence="1 2">
    <name type="scientific">Candidatus Chryseopegocella kryptomonas</name>
    <dbReference type="NCBI Taxonomy" id="1633643"/>
    <lineage>
        <taxon>Bacteria</taxon>
        <taxon>Pseudomonadati</taxon>
        <taxon>Candidatus Kryptoniota</taxon>
        <taxon>Candidatus Chryseopegocella</taxon>
    </lineage>
</organism>
<dbReference type="RefSeq" id="WP_092350414.1">
    <property type="nucleotide sequence ID" value="NZ_CZVW01000016.1"/>
</dbReference>
<gene>
    <name evidence="1" type="ORF">JGI23_01469</name>
</gene>
<sequence length="136" mass="15415">MIKRIEQQKPQNSKLELVQGTVQQINDRGIKVNDRWYNFSKFLKEKPEIAPNDNVVFLADQNFISKFIAVEKQPKQPAEAKPPETTTAETLLLEALRSAVSIASTLESEVSIKFSTQDIIKLALILFIQKSSENLN</sequence>
<reference evidence="2" key="1">
    <citation type="submission" date="2015-11" db="EMBL/GenBank/DDBJ databases">
        <authorList>
            <person name="Varghese N."/>
        </authorList>
    </citation>
    <scope>NUCLEOTIDE SEQUENCE [LARGE SCALE GENOMIC DNA]</scope>
    <source>
        <strain evidence="2">JGI-23</strain>
    </source>
</reference>
<dbReference type="AlphaFoldDB" id="A0A0N7MY69"/>
<dbReference type="EMBL" id="CZVW01000016">
    <property type="protein sequence ID" value="CUT03411.1"/>
    <property type="molecule type" value="Genomic_DNA"/>
</dbReference>
<evidence type="ECO:0000313" key="2">
    <source>
        <dbReference type="Proteomes" id="UP000199197"/>
    </source>
</evidence>